<gene>
    <name evidence="2" type="ORF">FHR38_001012</name>
</gene>
<dbReference type="Proteomes" id="UP000578819">
    <property type="component" value="Unassembled WGS sequence"/>
</dbReference>
<proteinExistence type="predicted"/>
<evidence type="ECO:0000313" key="3">
    <source>
        <dbReference type="Proteomes" id="UP000578819"/>
    </source>
</evidence>
<evidence type="ECO:0000313" key="2">
    <source>
        <dbReference type="EMBL" id="MBB4957279.1"/>
    </source>
</evidence>
<comment type="caution">
    <text evidence="2">The sequence shown here is derived from an EMBL/GenBank/DDBJ whole genome shotgun (WGS) entry which is preliminary data.</text>
</comment>
<organism evidence="2 3">
    <name type="scientific">Micromonospora polyrhachis</name>
    <dbReference type="NCBI Taxonomy" id="1282883"/>
    <lineage>
        <taxon>Bacteria</taxon>
        <taxon>Bacillati</taxon>
        <taxon>Actinomycetota</taxon>
        <taxon>Actinomycetes</taxon>
        <taxon>Micromonosporales</taxon>
        <taxon>Micromonosporaceae</taxon>
        <taxon>Micromonospora</taxon>
    </lineage>
</organism>
<feature type="region of interest" description="Disordered" evidence="1">
    <location>
        <begin position="364"/>
        <end position="389"/>
    </location>
</feature>
<sequence length="389" mass="41033">MLSVALTLGLLATGCGPLEERKDPTLRVGYDTLDGTLPVWPARGGLVADAQATAAVTEAVRNWRSPIDDRVHLPSSGILWLGEAEGAPLALVAASVPGESASWLLQLTGKGTTYEVTHSTEYTDPGYLVYSDVLPVQLANGRRYLTSNRVQRLVGPGNTTLAITDGLSAPADVPGCTATPLTATLATTESLPQGGSNRFLDLGTAITGPRYPLVGDESGTGYKVLDGLDTCALATETGPFGSILERWHNRDAPGLVPASWPIDRITSRSLGDVSLPGQPAGKLDQITWHTDAGNMSAVIFRPEEGAPVVSAADRLNVLQAYVLRFPDQPLVVLTWRPTTDSSLSVPAGANRLVDKPGLLVTPRPAKKESFSLATPDKTHYRSLGGEGKD</sequence>
<evidence type="ECO:0000256" key="1">
    <source>
        <dbReference type="SAM" id="MobiDB-lite"/>
    </source>
</evidence>
<accession>A0A7W7SM52</accession>
<dbReference type="EMBL" id="JACHJW010000001">
    <property type="protein sequence ID" value="MBB4957279.1"/>
    <property type="molecule type" value="Genomic_DNA"/>
</dbReference>
<name>A0A7W7SM52_9ACTN</name>
<reference evidence="2 3" key="1">
    <citation type="submission" date="2020-08" db="EMBL/GenBank/DDBJ databases">
        <title>Sequencing the genomes of 1000 actinobacteria strains.</title>
        <authorList>
            <person name="Klenk H.-P."/>
        </authorList>
    </citation>
    <scope>NUCLEOTIDE SEQUENCE [LARGE SCALE GENOMIC DNA]</scope>
    <source>
        <strain evidence="2 3">DSM 45886</strain>
    </source>
</reference>
<protein>
    <submittedName>
        <fullName evidence="2">Uncharacterized protein</fullName>
    </submittedName>
</protein>
<dbReference type="AlphaFoldDB" id="A0A7W7SM52"/>
<keyword evidence="3" id="KW-1185">Reference proteome</keyword>